<name>A0ABD3PCK6_9STRA</name>
<dbReference type="SMART" id="SM00415">
    <property type="entry name" value="HSF"/>
    <property type="match status" value="1"/>
</dbReference>
<evidence type="ECO:0000256" key="1">
    <source>
        <dbReference type="ARBA" id="ARBA00004123"/>
    </source>
</evidence>
<gene>
    <name evidence="7" type="ORF">HJC23_012383</name>
</gene>
<dbReference type="Pfam" id="PF00447">
    <property type="entry name" value="HSF_DNA-bind"/>
    <property type="match status" value="1"/>
</dbReference>
<protein>
    <recommendedName>
        <fullName evidence="6">HSF-type DNA-binding domain-containing protein</fullName>
    </recommendedName>
</protein>
<dbReference type="EMBL" id="JABMIG020000208">
    <property type="protein sequence ID" value="KAL3785828.1"/>
    <property type="molecule type" value="Genomic_DNA"/>
</dbReference>
<sequence length="464" mass="51234">MSNEGPKPKKKRVVRSAFIDHSYHDYADAPNQYPGIVSNATLATDHVNHSLAKNFPAKLHQIVSTPQYQKIIGWLPHGRSWVIRNKELLVSVVLKDHFSHGNFESFNRQVNLWGFKRLLGAGPDYKSYYHEAFLRGRPDLTTMMHRLTNPGKRIPNLATEPKFYQMPFLPDLSLQGCGLTSAAATGYYPTSQAFESSYSGRRFEQYAVAPQNNLGGANNFQQFKPQASCAVQSNSCVSQTSLGESNSVSDKNRNFIDNHCRFNDTNQSQEACQRSEVGNIILATPSYSSAERTYHFSSVSAGQKGGISDDQGIAHRSHTAGGIRSHNYNVDESLASQVHPWNDYKQWNVSTAVTMSGASNSSSGNEIPQIRTCSASSRIDSNDVKRGLPLSNEYTTSTQQNYSSMAAGPNDTNEARAQATASIIQNVPMAQHSIALLSNPPNDPMLEEFANEFLAHFGRKDVDG</sequence>
<dbReference type="AlphaFoldDB" id="A0ABD3PCK6"/>
<dbReference type="GO" id="GO:0005634">
    <property type="term" value="C:nucleus"/>
    <property type="evidence" value="ECO:0007669"/>
    <property type="project" value="UniProtKB-SubCell"/>
</dbReference>
<evidence type="ECO:0000256" key="3">
    <source>
        <dbReference type="ARBA" id="ARBA00023242"/>
    </source>
</evidence>
<dbReference type="InterPro" id="IPR000232">
    <property type="entry name" value="HSF_DNA-bd"/>
</dbReference>
<dbReference type="PANTHER" id="PTHR10015">
    <property type="entry name" value="HEAT SHOCK TRANSCRIPTION FACTOR"/>
    <property type="match status" value="1"/>
</dbReference>
<comment type="subcellular location">
    <subcellularLocation>
        <location evidence="1">Nucleus</location>
    </subcellularLocation>
</comment>
<evidence type="ECO:0000259" key="6">
    <source>
        <dbReference type="SMART" id="SM00415"/>
    </source>
</evidence>
<proteinExistence type="inferred from homology"/>
<comment type="similarity">
    <text evidence="4">Belongs to the HSF family.</text>
</comment>
<feature type="compositionally biased region" description="Polar residues" evidence="5">
    <location>
        <begin position="356"/>
        <end position="379"/>
    </location>
</feature>
<evidence type="ECO:0000256" key="2">
    <source>
        <dbReference type="ARBA" id="ARBA00023125"/>
    </source>
</evidence>
<dbReference type="PRINTS" id="PR00056">
    <property type="entry name" value="HSFDOMAIN"/>
</dbReference>
<comment type="caution">
    <text evidence="7">The sequence shown here is derived from an EMBL/GenBank/DDBJ whole genome shotgun (WGS) entry which is preliminary data.</text>
</comment>
<dbReference type="InterPro" id="IPR036388">
    <property type="entry name" value="WH-like_DNA-bd_sf"/>
</dbReference>
<dbReference type="Gene3D" id="1.10.10.10">
    <property type="entry name" value="Winged helix-like DNA-binding domain superfamily/Winged helix DNA-binding domain"/>
    <property type="match status" value="1"/>
</dbReference>
<dbReference type="GO" id="GO:0003677">
    <property type="term" value="F:DNA binding"/>
    <property type="evidence" value="ECO:0007669"/>
    <property type="project" value="UniProtKB-KW"/>
</dbReference>
<keyword evidence="3" id="KW-0539">Nucleus</keyword>
<reference evidence="7 8" key="1">
    <citation type="journal article" date="2020" name="G3 (Bethesda)">
        <title>Improved Reference Genome for Cyclotella cryptica CCMP332, a Model for Cell Wall Morphogenesis, Salinity Adaptation, and Lipid Production in Diatoms (Bacillariophyta).</title>
        <authorList>
            <person name="Roberts W.R."/>
            <person name="Downey K.M."/>
            <person name="Ruck E.C."/>
            <person name="Traller J.C."/>
            <person name="Alverson A.J."/>
        </authorList>
    </citation>
    <scope>NUCLEOTIDE SEQUENCE [LARGE SCALE GENOMIC DNA]</scope>
    <source>
        <strain evidence="7 8">CCMP332</strain>
    </source>
</reference>
<evidence type="ECO:0000313" key="7">
    <source>
        <dbReference type="EMBL" id="KAL3785828.1"/>
    </source>
</evidence>
<dbReference type="Proteomes" id="UP001516023">
    <property type="component" value="Unassembled WGS sequence"/>
</dbReference>
<evidence type="ECO:0000313" key="8">
    <source>
        <dbReference type="Proteomes" id="UP001516023"/>
    </source>
</evidence>
<dbReference type="SUPFAM" id="SSF46785">
    <property type="entry name" value="Winged helix' DNA-binding domain"/>
    <property type="match status" value="1"/>
</dbReference>
<feature type="region of interest" description="Disordered" evidence="5">
    <location>
        <begin position="356"/>
        <end position="387"/>
    </location>
</feature>
<dbReference type="InterPro" id="IPR036390">
    <property type="entry name" value="WH_DNA-bd_sf"/>
</dbReference>
<dbReference type="FunFam" id="1.10.10.10:FF:000479">
    <property type="entry name" value="Predicted protein"/>
    <property type="match status" value="1"/>
</dbReference>
<keyword evidence="2" id="KW-0238">DNA-binding</keyword>
<keyword evidence="8" id="KW-1185">Reference proteome</keyword>
<feature type="domain" description="HSF-type DNA-binding" evidence="6">
    <location>
        <begin position="51"/>
        <end position="147"/>
    </location>
</feature>
<accession>A0ABD3PCK6</accession>
<evidence type="ECO:0000256" key="4">
    <source>
        <dbReference type="RuleBase" id="RU004020"/>
    </source>
</evidence>
<evidence type="ECO:0000256" key="5">
    <source>
        <dbReference type="SAM" id="MobiDB-lite"/>
    </source>
</evidence>
<organism evidence="7 8">
    <name type="scientific">Cyclotella cryptica</name>
    <dbReference type="NCBI Taxonomy" id="29204"/>
    <lineage>
        <taxon>Eukaryota</taxon>
        <taxon>Sar</taxon>
        <taxon>Stramenopiles</taxon>
        <taxon>Ochrophyta</taxon>
        <taxon>Bacillariophyta</taxon>
        <taxon>Coscinodiscophyceae</taxon>
        <taxon>Thalassiosirophycidae</taxon>
        <taxon>Stephanodiscales</taxon>
        <taxon>Stephanodiscaceae</taxon>
        <taxon>Cyclotella</taxon>
    </lineage>
</organism>
<dbReference type="PANTHER" id="PTHR10015:SF206">
    <property type="entry name" value="HSF-TYPE DNA-BINDING DOMAIN-CONTAINING PROTEIN"/>
    <property type="match status" value="1"/>
</dbReference>